<proteinExistence type="predicted"/>
<dbReference type="EMBL" id="MPUH01002392">
    <property type="protein sequence ID" value="OMJ65160.1"/>
    <property type="molecule type" value="Genomic_DNA"/>
</dbReference>
<reference evidence="2 3" key="1">
    <citation type="submission" date="2016-11" db="EMBL/GenBank/DDBJ databases">
        <title>The macronuclear genome of Stentor coeruleus: a giant cell with tiny introns.</title>
        <authorList>
            <person name="Slabodnick M."/>
            <person name="Ruby J.G."/>
            <person name="Reiff S.B."/>
            <person name="Swart E.C."/>
            <person name="Gosai S."/>
            <person name="Prabakaran S."/>
            <person name="Witkowska E."/>
            <person name="Larue G.E."/>
            <person name="Fisher S."/>
            <person name="Freeman R.M."/>
            <person name="Gunawardena J."/>
            <person name="Chu W."/>
            <person name="Stover N.A."/>
            <person name="Gregory B.D."/>
            <person name="Nowacki M."/>
            <person name="Derisi J."/>
            <person name="Roy S.W."/>
            <person name="Marshall W.F."/>
            <person name="Sood P."/>
        </authorList>
    </citation>
    <scope>NUCLEOTIDE SEQUENCE [LARGE SCALE GENOMIC DNA]</scope>
    <source>
        <strain evidence="2">WM001</strain>
    </source>
</reference>
<dbReference type="Proteomes" id="UP000187209">
    <property type="component" value="Unassembled WGS sequence"/>
</dbReference>
<dbReference type="AlphaFoldDB" id="A0A1R2AL57"/>
<gene>
    <name evidence="2" type="ORF">SteCoe_38999</name>
</gene>
<accession>A0A1R2AL57</accession>
<feature type="coiled-coil region" evidence="1">
    <location>
        <begin position="43"/>
        <end position="80"/>
    </location>
</feature>
<comment type="caution">
    <text evidence="2">The sequence shown here is derived from an EMBL/GenBank/DDBJ whole genome shotgun (WGS) entry which is preliminary data.</text>
</comment>
<evidence type="ECO:0000256" key="1">
    <source>
        <dbReference type="SAM" id="Coils"/>
    </source>
</evidence>
<protein>
    <submittedName>
        <fullName evidence="2">Uncharacterized protein</fullName>
    </submittedName>
</protein>
<evidence type="ECO:0000313" key="2">
    <source>
        <dbReference type="EMBL" id="OMJ65160.1"/>
    </source>
</evidence>
<organism evidence="2 3">
    <name type="scientific">Stentor coeruleus</name>
    <dbReference type="NCBI Taxonomy" id="5963"/>
    <lineage>
        <taxon>Eukaryota</taxon>
        <taxon>Sar</taxon>
        <taxon>Alveolata</taxon>
        <taxon>Ciliophora</taxon>
        <taxon>Postciliodesmatophora</taxon>
        <taxon>Heterotrichea</taxon>
        <taxon>Heterotrichida</taxon>
        <taxon>Stentoridae</taxon>
        <taxon>Stentor</taxon>
    </lineage>
</organism>
<name>A0A1R2AL57_9CILI</name>
<sequence>MQDKADAINDWTRTLNLKGRDKNQFLFSMRKVLGINDASSNIVIDVEKLKKDFEENKEKLEQAYKKIEKIENEFNYCNEKNRELQYQIKVHGEENKKKLTAEEFMRNYQIFKFEEIKYIMLELNFERFKENFITNNFQFIVQISYTNDQKHIFVCKFLSRL</sequence>
<evidence type="ECO:0000313" key="3">
    <source>
        <dbReference type="Proteomes" id="UP000187209"/>
    </source>
</evidence>
<keyword evidence="1" id="KW-0175">Coiled coil</keyword>
<keyword evidence="3" id="KW-1185">Reference proteome</keyword>